<feature type="compositionally biased region" description="Acidic residues" evidence="1">
    <location>
        <begin position="81"/>
        <end position="101"/>
    </location>
</feature>
<accession>E9SEA6</accession>
<dbReference type="OrthoDB" id="1822614at2"/>
<dbReference type="RefSeq" id="WP_002851020.1">
    <property type="nucleotide sequence ID" value="NZ_ADKM02000095.1"/>
</dbReference>
<protein>
    <submittedName>
        <fullName evidence="2">Conserved domain protein</fullName>
    </submittedName>
</protein>
<reference evidence="2 3" key="1">
    <citation type="submission" date="2011-02" db="EMBL/GenBank/DDBJ databases">
        <authorList>
            <person name="Nelson K.E."/>
            <person name="Sutton G."/>
            <person name="Torralba M."/>
            <person name="Durkin S."/>
            <person name="Harkins D."/>
            <person name="Montgomery R."/>
            <person name="Ziemer C."/>
            <person name="Klaassens E."/>
            <person name="Ocuiv P."/>
            <person name="Morrison M."/>
        </authorList>
    </citation>
    <scope>NUCLEOTIDE SEQUENCE [LARGE SCALE GENOMIC DNA]</scope>
    <source>
        <strain evidence="2 3">8</strain>
    </source>
</reference>
<dbReference type="Proteomes" id="UP000004259">
    <property type="component" value="Unassembled WGS sequence"/>
</dbReference>
<dbReference type="AlphaFoldDB" id="E9SEA6"/>
<sequence length="117" mass="13039">MRGNLKDNQAKLDSYEKSIKAALERKRKVIMESKQIAYDMLSELYGLEGQALVDTATIEHTLIGKLTASGMTYDKIAELADDSSADTNGDEDDDSDSDDNADYQTTFFDNKHTPYSD</sequence>
<evidence type="ECO:0000256" key="1">
    <source>
        <dbReference type="SAM" id="MobiDB-lite"/>
    </source>
</evidence>
<feature type="region of interest" description="Disordered" evidence="1">
    <location>
        <begin position="81"/>
        <end position="117"/>
    </location>
</feature>
<keyword evidence="3" id="KW-1185">Reference proteome</keyword>
<proteinExistence type="predicted"/>
<name>E9SEA6_RUMAL</name>
<gene>
    <name evidence="2" type="ORF">CUS_5936</name>
</gene>
<comment type="caution">
    <text evidence="2">The sequence shown here is derived from an EMBL/GenBank/DDBJ whole genome shotgun (WGS) entry which is preliminary data.</text>
</comment>
<evidence type="ECO:0000313" key="2">
    <source>
        <dbReference type="EMBL" id="EGC02362.1"/>
    </source>
</evidence>
<organism evidence="2 3">
    <name type="scientific">Ruminococcus albus 8</name>
    <dbReference type="NCBI Taxonomy" id="246199"/>
    <lineage>
        <taxon>Bacteria</taxon>
        <taxon>Bacillati</taxon>
        <taxon>Bacillota</taxon>
        <taxon>Clostridia</taxon>
        <taxon>Eubacteriales</taxon>
        <taxon>Oscillospiraceae</taxon>
        <taxon>Ruminococcus</taxon>
    </lineage>
</organism>
<dbReference type="EMBL" id="ADKM02000095">
    <property type="protein sequence ID" value="EGC02362.1"/>
    <property type="molecule type" value="Genomic_DNA"/>
</dbReference>
<evidence type="ECO:0000313" key="3">
    <source>
        <dbReference type="Proteomes" id="UP000004259"/>
    </source>
</evidence>